<dbReference type="Pfam" id="PF13439">
    <property type="entry name" value="Glyco_transf_4"/>
    <property type="match status" value="1"/>
</dbReference>
<organism evidence="4 5">
    <name type="scientific">Maribacter dokdonensis</name>
    <dbReference type="NCBI Taxonomy" id="320912"/>
    <lineage>
        <taxon>Bacteria</taxon>
        <taxon>Pseudomonadati</taxon>
        <taxon>Bacteroidota</taxon>
        <taxon>Flavobacteriia</taxon>
        <taxon>Flavobacteriales</taxon>
        <taxon>Flavobacteriaceae</taxon>
        <taxon>Maribacter</taxon>
    </lineage>
</organism>
<dbReference type="InterPro" id="IPR001296">
    <property type="entry name" value="Glyco_trans_1"/>
</dbReference>
<feature type="domain" description="Glycosyl transferase family 1" evidence="2">
    <location>
        <begin position="190"/>
        <end position="361"/>
    </location>
</feature>
<evidence type="ECO:0000313" key="5">
    <source>
        <dbReference type="Proteomes" id="UP000183038"/>
    </source>
</evidence>
<dbReference type="PANTHER" id="PTHR46401:SF2">
    <property type="entry name" value="GLYCOSYLTRANSFERASE WBBK-RELATED"/>
    <property type="match status" value="1"/>
</dbReference>
<keyword evidence="1 4" id="KW-0808">Transferase</keyword>
<accession>A0A1H4MD00</accession>
<name>A0A1H4MD00_9FLAO</name>
<feature type="domain" description="Glycosyltransferase subfamily 4-like N-terminal" evidence="3">
    <location>
        <begin position="19"/>
        <end position="176"/>
    </location>
</feature>
<dbReference type="OrthoDB" id="798298at2"/>
<dbReference type="SUPFAM" id="SSF53756">
    <property type="entry name" value="UDP-Glycosyltransferase/glycogen phosphorylase"/>
    <property type="match status" value="1"/>
</dbReference>
<dbReference type="PANTHER" id="PTHR46401">
    <property type="entry name" value="GLYCOSYLTRANSFERASE WBBK-RELATED"/>
    <property type="match status" value="1"/>
</dbReference>
<dbReference type="InterPro" id="IPR028098">
    <property type="entry name" value="Glyco_trans_4-like_N"/>
</dbReference>
<dbReference type="AlphaFoldDB" id="A0A1H4MD00"/>
<dbReference type="Proteomes" id="UP000183038">
    <property type="component" value="Unassembled WGS sequence"/>
</dbReference>
<evidence type="ECO:0000256" key="1">
    <source>
        <dbReference type="ARBA" id="ARBA00022679"/>
    </source>
</evidence>
<evidence type="ECO:0000313" key="4">
    <source>
        <dbReference type="EMBL" id="SEB80990.1"/>
    </source>
</evidence>
<dbReference type="Pfam" id="PF00534">
    <property type="entry name" value="Glycos_transf_1"/>
    <property type="match status" value="1"/>
</dbReference>
<evidence type="ECO:0000259" key="3">
    <source>
        <dbReference type="Pfam" id="PF13439"/>
    </source>
</evidence>
<proteinExistence type="predicted"/>
<dbReference type="EMBL" id="FNTB01000001">
    <property type="protein sequence ID" value="SEB80990.1"/>
    <property type="molecule type" value="Genomic_DNA"/>
</dbReference>
<dbReference type="GO" id="GO:0009103">
    <property type="term" value="P:lipopolysaccharide biosynthetic process"/>
    <property type="evidence" value="ECO:0007669"/>
    <property type="project" value="TreeGrafter"/>
</dbReference>
<dbReference type="Gene3D" id="3.40.50.2000">
    <property type="entry name" value="Glycogen Phosphorylase B"/>
    <property type="match status" value="2"/>
</dbReference>
<dbReference type="RefSeq" id="WP_074671706.1">
    <property type="nucleotide sequence ID" value="NZ_FNTB01000001.1"/>
</dbReference>
<dbReference type="GO" id="GO:0016757">
    <property type="term" value="F:glycosyltransferase activity"/>
    <property type="evidence" value="ECO:0007669"/>
    <property type="project" value="InterPro"/>
</dbReference>
<evidence type="ECO:0000259" key="2">
    <source>
        <dbReference type="Pfam" id="PF00534"/>
    </source>
</evidence>
<protein>
    <submittedName>
        <fullName evidence="4">Glycosyltransferase involved in cell wall bisynthesis</fullName>
    </submittedName>
</protein>
<reference evidence="4 5" key="1">
    <citation type="submission" date="2016-10" db="EMBL/GenBank/DDBJ databases">
        <authorList>
            <person name="de Groot N.N."/>
        </authorList>
    </citation>
    <scope>NUCLEOTIDE SEQUENCE [LARGE SCALE GENOMIC DNA]</scope>
    <source>
        <strain evidence="4 5">MAR_2009_71</strain>
    </source>
</reference>
<gene>
    <name evidence="4" type="ORF">SAMN05192540_1602</name>
</gene>
<sequence length="390" mass="44613">MKIIIFSHPEFLSHQSMPRFTKMLLKGMVSRGHEVHVWYPKPLVFKFAIFKALEKWFGYIDQYLVFPFIVKNRLKSIPNNDTLFVFMDQALGPWVPLVNHRPHVIHCHDFLAQRSSMDEIAEHKIGWTGKLYQKMIRNGFSKGNHFISVSKKTQLDLHRFLSKMPVTSEVIYNGFNRNFSVGNVAQLKENLSNSTQLDLHGGFILHVGGNHWYKNRSGVIEIYNALRDNYEIAIPLWLIGEKPNQKLELTYDKSPYKNDIHFSIGGTDELVNDAYAAASVLLFPSFEEGFGWPIAEAMASGCPVLTTKEAPMTEVAGEAGYYIPRSPGLTNNPVWAAKAAEVLFEILQLNQEKRNALINKGLKNTKRFDQSHTLDKIELLYSKILTEEKN</sequence>